<dbReference type="SUPFAM" id="SSF57756">
    <property type="entry name" value="Retrovirus zinc finger-like domains"/>
    <property type="match status" value="1"/>
</dbReference>
<dbReference type="OrthoDB" id="2508351at2759"/>
<dbReference type="GO" id="GO:0006397">
    <property type="term" value="P:mRNA processing"/>
    <property type="evidence" value="ECO:0007669"/>
    <property type="project" value="UniProtKB-KW"/>
</dbReference>
<reference evidence="5" key="2">
    <citation type="journal article" date="2018" name="BMC Genomics">
        <title>Genomic insights into host adaptation between the wheat stripe rust pathogen (Puccinia striiformis f. sp. tritici) and the barley stripe rust pathogen (Puccinia striiformis f. sp. hordei).</title>
        <authorList>
            <person name="Xia C."/>
            <person name="Wang M."/>
            <person name="Yin C."/>
            <person name="Cornejo O.E."/>
            <person name="Hulbert S.H."/>
            <person name="Chen X."/>
        </authorList>
    </citation>
    <scope>NUCLEOTIDE SEQUENCE [LARGE SCALE GENOMIC DNA]</scope>
    <source>
        <strain evidence="5">93TX-2</strain>
    </source>
</reference>
<evidence type="ECO:0000256" key="2">
    <source>
        <dbReference type="PROSITE-ProRule" id="PRU00047"/>
    </source>
</evidence>
<protein>
    <recommendedName>
        <fullName evidence="3">CCHC-type domain-containing protein</fullName>
    </recommendedName>
</protein>
<dbReference type="PROSITE" id="PS50158">
    <property type="entry name" value="ZF_CCHC"/>
    <property type="match status" value="1"/>
</dbReference>
<reference evidence="4 5" key="1">
    <citation type="submission" date="2017-12" db="EMBL/GenBank/DDBJ databases">
        <title>Gene loss provides genomic basis for host adaptation in cereal stripe rust fungi.</title>
        <authorList>
            <person name="Xia C."/>
        </authorList>
    </citation>
    <scope>NUCLEOTIDE SEQUENCE [LARGE SCALE GENOMIC DNA]</scope>
    <source>
        <strain evidence="4 5">93TX-2</strain>
    </source>
</reference>
<name>A0A2S4VL19_9BASI</name>
<keyword evidence="5" id="KW-1185">Reference proteome</keyword>
<dbReference type="Gene3D" id="4.10.60.10">
    <property type="entry name" value="Zinc finger, CCHC-type"/>
    <property type="match status" value="1"/>
</dbReference>
<evidence type="ECO:0000259" key="3">
    <source>
        <dbReference type="PROSITE" id="PS50158"/>
    </source>
</evidence>
<proteinExistence type="predicted"/>
<evidence type="ECO:0000313" key="5">
    <source>
        <dbReference type="Proteomes" id="UP000238274"/>
    </source>
</evidence>
<evidence type="ECO:0000256" key="1">
    <source>
        <dbReference type="ARBA" id="ARBA00022664"/>
    </source>
</evidence>
<reference evidence="5" key="3">
    <citation type="journal article" date="2018" name="Mol. Plant Microbe Interact.">
        <title>Genome sequence resources for the wheat stripe rust pathogen (Puccinia striiformis f. sp. tritici) and the barley stripe rust pathogen (Puccinia striiformis f. sp. hordei).</title>
        <authorList>
            <person name="Xia C."/>
            <person name="Wang M."/>
            <person name="Yin C."/>
            <person name="Cornejo O.E."/>
            <person name="Hulbert S.H."/>
            <person name="Chen X."/>
        </authorList>
    </citation>
    <scope>NUCLEOTIDE SEQUENCE [LARGE SCALE GENOMIC DNA]</scope>
    <source>
        <strain evidence="5">93TX-2</strain>
    </source>
</reference>
<dbReference type="Pfam" id="PF14223">
    <property type="entry name" value="Retrotran_gag_2"/>
    <property type="match status" value="1"/>
</dbReference>
<dbReference type="GO" id="GO:0008270">
    <property type="term" value="F:zinc ion binding"/>
    <property type="evidence" value="ECO:0007669"/>
    <property type="project" value="UniProtKB-KW"/>
</dbReference>
<keyword evidence="2" id="KW-0863">Zinc-finger</keyword>
<accession>A0A2S4VL19</accession>
<dbReference type="GO" id="GO:0003676">
    <property type="term" value="F:nucleic acid binding"/>
    <property type="evidence" value="ECO:0007669"/>
    <property type="project" value="InterPro"/>
</dbReference>
<dbReference type="AlphaFoldDB" id="A0A2S4VL19"/>
<dbReference type="VEuPathDB" id="FungiDB:PSHT_08826"/>
<evidence type="ECO:0000313" key="4">
    <source>
        <dbReference type="EMBL" id="POW10247.1"/>
    </source>
</evidence>
<dbReference type="EMBL" id="PKSM01000120">
    <property type="protein sequence ID" value="POW10247.1"/>
    <property type="molecule type" value="Genomic_DNA"/>
</dbReference>
<gene>
    <name evidence="4" type="ORF">PSHT_08826</name>
</gene>
<dbReference type="InterPro" id="IPR036875">
    <property type="entry name" value="Znf_CCHC_sf"/>
</dbReference>
<keyword evidence="2" id="KW-0862">Zinc</keyword>
<feature type="domain" description="CCHC-type" evidence="3">
    <location>
        <begin position="239"/>
        <end position="254"/>
    </location>
</feature>
<organism evidence="4 5">
    <name type="scientific">Puccinia striiformis</name>
    <dbReference type="NCBI Taxonomy" id="27350"/>
    <lineage>
        <taxon>Eukaryota</taxon>
        <taxon>Fungi</taxon>
        <taxon>Dikarya</taxon>
        <taxon>Basidiomycota</taxon>
        <taxon>Pucciniomycotina</taxon>
        <taxon>Pucciniomycetes</taxon>
        <taxon>Pucciniales</taxon>
        <taxon>Pucciniaceae</taxon>
        <taxon>Puccinia</taxon>
    </lineage>
</organism>
<comment type="caution">
    <text evidence="4">The sequence shown here is derived from an EMBL/GenBank/DDBJ whole genome shotgun (WGS) entry which is preliminary data.</text>
</comment>
<dbReference type="Proteomes" id="UP000238274">
    <property type="component" value="Unassembled WGS sequence"/>
</dbReference>
<keyword evidence="2" id="KW-0479">Metal-binding</keyword>
<sequence>MPPRTTQNPSALIRDVPVLDSTSVSFPAWRTRLEDLFAIQGVHNIVTGKLALPEADHKDAKPITQGSQRVYYAEESGTNWDALSDVARATLKMTIHVDLAIRYKDLKPVSLLFKTICDAYEKNTRARRMMLQDSFWCARHDPSQPIARWIAKVRNTASDLKSVKLTPADQQICDRLLRGLDDTWKPIQDHLVYSPNEISLDDAIGALEAHEVSTQISLDHTADSYANAADAKPKKKLGCWRCGQTGHHSATCSNPPLRQSKAAANAVKHVLVLRQWHLLATVVLAMMKTTVLTKKSKYIGDEKPEVEEPFILRKHNSGTT</sequence>
<keyword evidence="1" id="KW-0507">mRNA processing</keyword>
<dbReference type="InterPro" id="IPR001878">
    <property type="entry name" value="Znf_CCHC"/>
</dbReference>